<name>A0A1C3EH86_9PLAN</name>
<proteinExistence type="predicted"/>
<organism evidence="4 5">
    <name type="scientific">Planctopirus hydrillae</name>
    <dbReference type="NCBI Taxonomy" id="1841610"/>
    <lineage>
        <taxon>Bacteria</taxon>
        <taxon>Pseudomonadati</taxon>
        <taxon>Planctomycetota</taxon>
        <taxon>Planctomycetia</taxon>
        <taxon>Planctomycetales</taxon>
        <taxon>Planctomycetaceae</taxon>
        <taxon>Planctopirus</taxon>
    </lineage>
</organism>
<reference evidence="4 5" key="1">
    <citation type="submission" date="2016-05" db="EMBL/GenBank/DDBJ databases">
        <title>Genomic and physiological characterization of Planctopirus sp. isolated from fresh water lake.</title>
        <authorList>
            <person name="Subhash Y."/>
            <person name="Ramana C."/>
        </authorList>
    </citation>
    <scope>NUCLEOTIDE SEQUENCE [LARGE SCALE GENOMIC DNA]</scope>
    <source>
        <strain evidence="4 5">JC280</strain>
    </source>
</reference>
<dbReference type="Pfam" id="PF07587">
    <property type="entry name" value="PSD1"/>
    <property type="match status" value="1"/>
</dbReference>
<dbReference type="InterPro" id="IPR022655">
    <property type="entry name" value="DUF1553"/>
</dbReference>
<accession>A0A1C3EH86</accession>
<dbReference type="AlphaFoldDB" id="A0A1C3EH86"/>
<sequence length="605" mass="68948">MIDHQDLACRSYKQVLMRRNLCQLCQNIPPELPQDLLRPTMNPTRVFVIAAAMAPILVWSCVVQAAEIPSPELSISTAIDRLLQESHDRAGIVPARRTDDRSLLRRTTLDLAGRIPTSAEILAYEQDSASERQLRLVDRLMSAADYAIHLRNELDAMLSAGGNSPQEWKDYLLKACEENQPWDETFRELLAPDQNLDDQRGAAHFLKSRLNDLDDLTNDTSSLLLGVSINCAKCHDHPLVEDWKQDHYFGLQAFLAQTYQTRSGRLAEKPPTELNFKTTSGVEKSARLMFLTGATVTAPEDKRTDEQKKADAEMVRNQREKEGLAPPDELEFSPRKEFVKLALDPANRTFMARSIINRTWARLMGRGLVHPVDQMHSGNPSNHPVLLDWLERDFIDHGFDLSRLIRGIVLSDAYARSSQWVYDTPAPPADQFAVAAIKPLTPQQLTVSLIVATMNPEKIPATDFQQSGVDPNIWKSFRTELEKKASGTARLLEYPGENFQISVTEALLFNNAAQIQNNYLKSSDERLVSFLSNQWKTQQTQEDLHARSMDSLIQTTFEIVFTRRAEEDEVSMFRNYLLERNERLPEAFQQMLWAMITSPEFRFNY</sequence>
<evidence type="ECO:0000313" key="4">
    <source>
        <dbReference type="EMBL" id="ODA32597.1"/>
    </source>
</evidence>
<evidence type="ECO:0000259" key="2">
    <source>
        <dbReference type="Pfam" id="PF07583"/>
    </source>
</evidence>
<dbReference type="Proteomes" id="UP000094828">
    <property type="component" value="Unassembled WGS sequence"/>
</dbReference>
<protein>
    <recommendedName>
        <fullName evidence="6">DUF1553 domain-containing protein</fullName>
    </recommendedName>
</protein>
<keyword evidence="1" id="KW-0472">Membrane</keyword>
<evidence type="ECO:0000259" key="3">
    <source>
        <dbReference type="Pfam" id="PF07587"/>
    </source>
</evidence>
<comment type="caution">
    <text evidence="4">The sequence shown here is derived from an EMBL/GenBank/DDBJ whole genome shotgun (WGS) entry which is preliminary data.</text>
</comment>
<feature type="transmembrane region" description="Helical" evidence="1">
    <location>
        <begin position="46"/>
        <end position="66"/>
    </location>
</feature>
<keyword evidence="1" id="KW-1133">Transmembrane helix</keyword>
<dbReference type="PANTHER" id="PTHR35889:SF3">
    <property type="entry name" value="F-BOX DOMAIN-CONTAINING PROTEIN"/>
    <property type="match status" value="1"/>
</dbReference>
<dbReference type="PANTHER" id="PTHR35889">
    <property type="entry name" value="CYCLOINULO-OLIGOSACCHARIDE FRUCTANOTRANSFERASE-RELATED"/>
    <property type="match status" value="1"/>
</dbReference>
<dbReference type="STRING" id="1841610.A6X21_19755"/>
<dbReference type="Pfam" id="PF07583">
    <property type="entry name" value="PSCyt2"/>
    <property type="match status" value="1"/>
</dbReference>
<dbReference type="EMBL" id="LYDR01000063">
    <property type="protein sequence ID" value="ODA32597.1"/>
    <property type="molecule type" value="Genomic_DNA"/>
</dbReference>
<feature type="domain" description="DUF1553" evidence="3">
    <location>
        <begin position="335"/>
        <end position="577"/>
    </location>
</feature>
<evidence type="ECO:0000313" key="5">
    <source>
        <dbReference type="Proteomes" id="UP000094828"/>
    </source>
</evidence>
<keyword evidence="1" id="KW-0812">Transmembrane</keyword>
<gene>
    <name evidence="4" type="ORF">A6X21_19755</name>
</gene>
<evidence type="ECO:0008006" key="6">
    <source>
        <dbReference type="Google" id="ProtNLM"/>
    </source>
</evidence>
<keyword evidence="5" id="KW-1185">Reference proteome</keyword>
<evidence type="ECO:0000256" key="1">
    <source>
        <dbReference type="SAM" id="Phobius"/>
    </source>
</evidence>
<feature type="domain" description="DUF1549" evidence="2">
    <location>
        <begin position="79"/>
        <end position="258"/>
    </location>
</feature>
<dbReference type="InterPro" id="IPR011444">
    <property type="entry name" value="DUF1549"/>
</dbReference>